<gene>
    <name evidence="1" type="ORF">G0Q07_17915</name>
</gene>
<dbReference type="Pfam" id="PF19775">
    <property type="entry name" value="DUF6261"/>
    <property type="match status" value="1"/>
</dbReference>
<dbReference type="RefSeq" id="WP_163348436.1">
    <property type="nucleotide sequence ID" value="NZ_CP048409.1"/>
</dbReference>
<dbReference type="InterPro" id="IPR046228">
    <property type="entry name" value="DUF6261"/>
</dbReference>
<keyword evidence="2" id="KW-1185">Reference proteome</keyword>
<accession>A0A6C0RIH9</accession>
<evidence type="ECO:0000313" key="1">
    <source>
        <dbReference type="EMBL" id="QIA09465.1"/>
    </source>
</evidence>
<dbReference type="AlphaFoldDB" id="A0A6C0RIH9"/>
<dbReference type="EMBL" id="CP048409">
    <property type="protein sequence ID" value="QIA09465.1"/>
    <property type="molecule type" value="Genomic_DNA"/>
</dbReference>
<dbReference type="KEGG" id="drc:G0Q07_17915"/>
<proteinExistence type="predicted"/>
<evidence type="ECO:0000313" key="2">
    <source>
        <dbReference type="Proteomes" id="UP000474630"/>
    </source>
</evidence>
<organism evidence="1 2">
    <name type="scientific">Draconibacterium halophilum</name>
    <dbReference type="NCBI Taxonomy" id="2706887"/>
    <lineage>
        <taxon>Bacteria</taxon>
        <taxon>Pseudomonadati</taxon>
        <taxon>Bacteroidota</taxon>
        <taxon>Bacteroidia</taxon>
        <taxon>Marinilabiliales</taxon>
        <taxon>Prolixibacteraceae</taxon>
        <taxon>Draconibacterium</taxon>
    </lineage>
</organism>
<reference evidence="1 2" key="1">
    <citation type="submission" date="2020-02" db="EMBL/GenBank/DDBJ databases">
        <title>Genome sequencing for Draconibacterium sp. strain M1.</title>
        <authorList>
            <person name="Park S.-J."/>
        </authorList>
    </citation>
    <scope>NUCLEOTIDE SEQUENCE [LARGE SCALE GENOMIC DNA]</scope>
    <source>
        <strain evidence="1 2">M1</strain>
    </source>
</reference>
<name>A0A6C0RIH9_9BACT</name>
<protein>
    <submittedName>
        <fullName evidence="1">Uncharacterized protein</fullName>
    </submittedName>
</protein>
<dbReference type="Proteomes" id="UP000474630">
    <property type="component" value="Chromosome"/>
</dbReference>
<sequence length="63" mass="6998">MFTKSEYFYTSSAGDFCEINKVTCHVALVGLTAWVPELKAKNQAVVELVGERYTDESGKPPLK</sequence>